<dbReference type="PRINTS" id="PR00320">
    <property type="entry name" value="GPROTEINBRPT"/>
</dbReference>
<evidence type="ECO:0000256" key="1">
    <source>
        <dbReference type="ARBA" id="ARBA00022574"/>
    </source>
</evidence>
<dbReference type="InterPro" id="IPR019775">
    <property type="entry name" value="WD40_repeat_CS"/>
</dbReference>
<reference evidence="6" key="1">
    <citation type="submission" date="2015-10" db="EMBL/GenBank/DDBJ databases">
        <authorList>
            <person name="Regsiter A."/>
            <person name="william w."/>
        </authorList>
    </citation>
    <scope>NUCLEOTIDE SEQUENCE [LARGE SCALE GENOMIC DNA]</scope>
</reference>
<dbReference type="PANTHER" id="PTHR19848">
    <property type="entry name" value="WD40 REPEAT PROTEIN"/>
    <property type="match status" value="1"/>
</dbReference>
<keyword evidence="6" id="KW-1185">Reference proteome</keyword>
<feature type="repeat" description="WD" evidence="3">
    <location>
        <begin position="162"/>
        <end position="203"/>
    </location>
</feature>
<dbReference type="RefSeq" id="WP_072722573.1">
    <property type="nucleotide sequence ID" value="NZ_LN889815.1"/>
</dbReference>
<keyword evidence="1 3" id="KW-0853">WD repeat</keyword>
<dbReference type="InterPro" id="IPR001680">
    <property type="entry name" value="WD40_rpt"/>
</dbReference>
<dbReference type="EMBL" id="CZDF01000174">
    <property type="protein sequence ID" value="CUR35622.1"/>
    <property type="molecule type" value="Genomic_DNA"/>
</dbReference>
<protein>
    <submittedName>
        <fullName evidence="5">Putative WD40 repeat-containing protein</fullName>
    </submittedName>
</protein>
<dbReference type="PROSITE" id="PS00678">
    <property type="entry name" value="WD_REPEATS_1"/>
    <property type="match status" value="2"/>
</dbReference>
<evidence type="ECO:0000313" key="5">
    <source>
        <dbReference type="EMBL" id="CUR35622.1"/>
    </source>
</evidence>
<dbReference type="Gene3D" id="2.130.10.10">
    <property type="entry name" value="YVTN repeat-like/Quinoprotein amine dehydrogenase"/>
    <property type="match status" value="3"/>
</dbReference>
<feature type="domain" description="Vps41 beta-propeller" evidence="4">
    <location>
        <begin position="76"/>
        <end position="185"/>
    </location>
</feature>
<dbReference type="Pfam" id="PF00400">
    <property type="entry name" value="WD40"/>
    <property type="match status" value="3"/>
</dbReference>
<dbReference type="CDD" id="cd00200">
    <property type="entry name" value="WD40"/>
    <property type="match status" value="1"/>
</dbReference>
<organism evidence="5 6">
    <name type="scientific">Planktothrix tepida PCC 9214</name>
    <dbReference type="NCBI Taxonomy" id="671072"/>
    <lineage>
        <taxon>Bacteria</taxon>
        <taxon>Bacillati</taxon>
        <taxon>Cyanobacteriota</taxon>
        <taxon>Cyanophyceae</taxon>
        <taxon>Oscillatoriophycideae</taxon>
        <taxon>Oscillatoriales</taxon>
        <taxon>Microcoleaceae</taxon>
        <taxon>Planktothrix</taxon>
    </lineage>
</organism>
<dbReference type="InterPro" id="IPR036322">
    <property type="entry name" value="WD40_repeat_dom_sf"/>
</dbReference>
<feature type="repeat" description="WD" evidence="3">
    <location>
        <begin position="204"/>
        <end position="245"/>
    </location>
</feature>
<dbReference type="SMART" id="SM00320">
    <property type="entry name" value="WD40"/>
    <property type="match status" value="7"/>
</dbReference>
<name>A0A1J1LTT5_9CYAN</name>
<evidence type="ECO:0000256" key="3">
    <source>
        <dbReference type="PROSITE-ProRule" id="PRU00221"/>
    </source>
</evidence>
<dbReference type="SUPFAM" id="SSF50978">
    <property type="entry name" value="WD40 repeat-like"/>
    <property type="match status" value="1"/>
</dbReference>
<dbReference type="Pfam" id="PF23411">
    <property type="entry name" value="Beta-prop_Vps41"/>
    <property type="match status" value="1"/>
</dbReference>
<dbReference type="PROSITE" id="PS50082">
    <property type="entry name" value="WD_REPEATS_2"/>
    <property type="match status" value="4"/>
</dbReference>
<dbReference type="SUPFAM" id="SSF49373">
    <property type="entry name" value="Invasin/intimin cell-adhesion fragments"/>
    <property type="match status" value="1"/>
</dbReference>
<evidence type="ECO:0000256" key="2">
    <source>
        <dbReference type="ARBA" id="ARBA00022737"/>
    </source>
</evidence>
<dbReference type="PANTHER" id="PTHR19848:SF8">
    <property type="entry name" value="F-BOX AND WD REPEAT DOMAIN CONTAINING 7"/>
    <property type="match status" value="1"/>
</dbReference>
<dbReference type="OrthoDB" id="422888at2"/>
<dbReference type="InterPro" id="IPR008964">
    <property type="entry name" value="Invasin/intimin_cell_adhesion"/>
</dbReference>
<proteinExistence type="predicted"/>
<evidence type="ECO:0000259" key="4">
    <source>
        <dbReference type="Pfam" id="PF23411"/>
    </source>
</evidence>
<evidence type="ECO:0000313" key="6">
    <source>
        <dbReference type="Proteomes" id="UP000184315"/>
    </source>
</evidence>
<dbReference type="InterPro" id="IPR057780">
    <property type="entry name" value="Beta-prop_Vps41"/>
</dbReference>
<feature type="repeat" description="WD" evidence="3">
    <location>
        <begin position="246"/>
        <end position="278"/>
    </location>
</feature>
<dbReference type="Gene3D" id="2.60.40.10">
    <property type="entry name" value="Immunoglobulins"/>
    <property type="match status" value="1"/>
</dbReference>
<feature type="repeat" description="WD" evidence="3">
    <location>
        <begin position="120"/>
        <end position="161"/>
    </location>
</feature>
<sequence length="1333" mass="149316">MAEHFQQQHFNDIQTKFASSDLKQRLTALSECLKFDQGLDLLAQQALTDSSEQVQQSAYWVLYGDNPYLTESVNPKSPNVLAHDTISCVAISSEHKIIVGGSWKKIRIWNLNTGELAHTLDAHSHWVLSVAISSDGQYLFSSSIDKTVKIWSLKTKNILHTFTEHESWVNVVKITPDNKKLISGSADKTIKVWDLDSKKLIHTFNGHTGWVSSLAVSSDSQVLVSGSTDKTIKLWDLTNQSLLRTLEGHSDWVKAVAISSEHQSLITGSRDGVIKIWEKDPNTSAEKFNIPLGYILVWIISAILAKFTGGTTLTIPFLTQGFFFGESKNKSNFKSNVNTLNCVKTISKRFKTLTGFDISPNGNIQVIGSQTGSIYIKNSNQTNAIIDHSGFISSIAVSSNSKRFVSGGRDWIKIWDLQTGKYLYPLTGDSPKLKSLKISPAYKTLYCGEYQEFKVQGFDQYNKPIEIEKITWTATGGEIEDGLFQAGYSSGSNFNIQATVNLISCKASITILEKPQLKYLKISPDCKSIYCGEHQQFTVQGFDQYNKPIEIGQATWTATGGEIKNGLFQAGNISGSSFTVQAQADQVSCKISITILEKPQLKYLKISPDYQALYCEEYQQFTVQGFDQYNKPIEIEKVIWTATGGEIEDGLFQAGNIPGSSFTVQGQVDQVSCKISIIILEKPKLASLEISPSEAILYCGDSQKFSVEGFDQYNKPIEIGQVTWTANNIKLPNNGMFIVGDFEETVTIRATIEKISQSVQVKVIERPKLTSLSIEPKSIVMSPNQRHEFTVQGLDQRGNPISVGKVNWTQTGGEINNDGHYTVSFYSQGEYTVTASIPGQTISATAKVIVPSILTDLIILPNTISVEPNEPITFEVMGLNQVGNWIWVENVQWKCTPGGRINSEGVFRGGYEESQVIVTAKVNSIEASATVNLLPVLRQINIYPNQDSFIKPNESITFKAIGYDQYGNEIETGNIFWEAPGKRIDQKGIFTAYDNDKGFYKVTAKVSSLSPYDIRSKILTFGIYTKLLARSIKLAERLFSLSDTIQKLLNSSNLDTELQNKPAKTDNIFDNFGSDSDSDYSEEISNVEVDFQAWVIKQTIKMSVRILDWVGESCINFAQISDSVNVNVIPVLRKLKIQPEQVELKPNQGFQFKVTGFDQQGDFIIPNYIEWDATGGTIDHKGYFVPSPDSGGSYEIYAEAIPENISDLVEVKVVPVEQEDVDISSKFIDRNLGKNSLADNDSDFNQDSYKEHSIYQVDLDDSNNNFLYSRHSRQLNTVDYRFTRSRRHYESNHWFYRSQLFYDGYSLNDVGSYEDYLNYQDTRSLFEYLISDD</sequence>
<dbReference type="InterPro" id="IPR015943">
    <property type="entry name" value="WD40/YVTN_repeat-like_dom_sf"/>
</dbReference>
<dbReference type="PROSITE" id="PS50294">
    <property type="entry name" value="WD_REPEATS_REGION"/>
    <property type="match status" value="4"/>
</dbReference>
<dbReference type="InterPro" id="IPR013783">
    <property type="entry name" value="Ig-like_fold"/>
</dbReference>
<keyword evidence="2" id="KW-0677">Repeat</keyword>
<accession>A0A1J1LTT5</accession>
<dbReference type="Proteomes" id="UP000184315">
    <property type="component" value="Unassembled WGS sequence"/>
</dbReference>
<gene>
    <name evidence="5" type="ORF">PL9214670248</name>
</gene>
<dbReference type="STRING" id="671072.PL9214670248"/>
<dbReference type="Gene3D" id="2.60.40.1080">
    <property type="match status" value="1"/>
</dbReference>
<dbReference type="InterPro" id="IPR020472">
    <property type="entry name" value="WD40_PAC1"/>
</dbReference>